<comment type="similarity">
    <text evidence="2">Belongs to the TonB family.</text>
</comment>
<dbReference type="PROSITE" id="PS52015">
    <property type="entry name" value="TONB_CTD"/>
    <property type="match status" value="1"/>
</dbReference>
<evidence type="ECO:0000256" key="11">
    <source>
        <dbReference type="SAM" id="Phobius"/>
    </source>
</evidence>
<organism evidence="13">
    <name type="scientific">hydrothermal vent metagenome</name>
    <dbReference type="NCBI Taxonomy" id="652676"/>
    <lineage>
        <taxon>unclassified sequences</taxon>
        <taxon>metagenomes</taxon>
        <taxon>ecological metagenomes</taxon>
    </lineage>
</organism>
<dbReference type="Gene3D" id="3.30.2420.10">
    <property type="entry name" value="TonB"/>
    <property type="match status" value="1"/>
</dbReference>
<dbReference type="GO" id="GO:0031992">
    <property type="term" value="F:energy transducer activity"/>
    <property type="evidence" value="ECO:0007669"/>
    <property type="project" value="InterPro"/>
</dbReference>
<evidence type="ECO:0000256" key="8">
    <source>
        <dbReference type="ARBA" id="ARBA00022989"/>
    </source>
</evidence>
<evidence type="ECO:0000256" key="2">
    <source>
        <dbReference type="ARBA" id="ARBA00006555"/>
    </source>
</evidence>
<proteinExistence type="inferred from homology"/>
<dbReference type="GO" id="GO:0015031">
    <property type="term" value="P:protein transport"/>
    <property type="evidence" value="ECO:0007669"/>
    <property type="project" value="UniProtKB-KW"/>
</dbReference>
<dbReference type="AlphaFoldDB" id="A0A3B0VV19"/>
<name>A0A3B0VV19_9ZZZZ</name>
<reference evidence="13" key="1">
    <citation type="submission" date="2018-06" db="EMBL/GenBank/DDBJ databases">
        <authorList>
            <person name="Zhirakovskaya E."/>
        </authorList>
    </citation>
    <scope>NUCLEOTIDE SEQUENCE</scope>
</reference>
<evidence type="ECO:0000256" key="3">
    <source>
        <dbReference type="ARBA" id="ARBA00022448"/>
    </source>
</evidence>
<evidence type="ECO:0000259" key="12">
    <source>
        <dbReference type="PROSITE" id="PS52015"/>
    </source>
</evidence>
<dbReference type="EMBL" id="UOFA01000055">
    <property type="protein sequence ID" value="VAW43993.1"/>
    <property type="molecule type" value="Genomic_DNA"/>
</dbReference>
<dbReference type="GO" id="GO:0015891">
    <property type="term" value="P:siderophore transport"/>
    <property type="evidence" value="ECO:0007669"/>
    <property type="project" value="InterPro"/>
</dbReference>
<dbReference type="InterPro" id="IPR051045">
    <property type="entry name" value="TonB-dependent_transducer"/>
</dbReference>
<keyword evidence="5" id="KW-0997">Cell inner membrane</keyword>
<evidence type="ECO:0000256" key="1">
    <source>
        <dbReference type="ARBA" id="ARBA00004383"/>
    </source>
</evidence>
<dbReference type="Pfam" id="PF03544">
    <property type="entry name" value="TonB_C"/>
    <property type="match status" value="1"/>
</dbReference>
<dbReference type="InterPro" id="IPR006260">
    <property type="entry name" value="TonB/TolA_C"/>
</dbReference>
<sequence>MKQLIRFSISGILGFIITTALFIGMLSLLGSNKTTAIATDTNINFSFVKDFQEPAVKPPKKHEQPVQEEVKQPPAAPKLNVDHSSNPKINVPIAGIKGSQLSLLKEMSLPGVGGSGLYSADNPGTIKAAIAPMYPQQPLINKTEGWVKVKISVNEFGTVSAVSVIDAEPARVFNAAAKKAVRKWKFHPKTTDGKAMSFVAIQTIEFKIDQ</sequence>
<evidence type="ECO:0000256" key="7">
    <source>
        <dbReference type="ARBA" id="ARBA00022927"/>
    </source>
</evidence>
<feature type="transmembrane region" description="Helical" evidence="11">
    <location>
        <begin position="7"/>
        <end position="29"/>
    </location>
</feature>
<comment type="subcellular location">
    <subcellularLocation>
        <location evidence="1">Cell inner membrane</location>
        <topology evidence="1">Single-pass membrane protein</topology>
        <orientation evidence="1">Periplasmic side</orientation>
    </subcellularLocation>
</comment>
<evidence type="ECO:0000256" key="4">
    <source>
        <dbReference type="ARBA" id="ARBA00022475"/>
    </source>
</evidence>
<dbReference type="GO" id="GO:0005886">
    <property type="term" value="C:plasma membrane"/>
    <property type="evidence" value="ECO:0007669"/>
    <property type="project" value="UniProtKB-SubCell"/>
</dbReference>
<dbReference type="SUPFAM" id="SSF74653">
    <property type="entry name" value="TolA/TonB C-terminal domain"/>
    <property type="match status" value="1"/>
</dbReference>
<protein>
    <recommendedName>
        <fullName evidence="12">TonB C-terminal domain-containing protein</fullName>
    </recommendedName>
</protein>
<dbReference type="GO" id="GO:0030288">
    <property type="term" value="C:outer membrane-bounded periplasmic space"/>
    <property type="evidence" value="ECO:0007669"/>
    <property type="project" value="InterPro"/>
</dbReference>
<keyword evidence="9 11" id="KW-0472">Membrane</keyword>
<feature type="compositionally biased region" description="Basic and acidic residues" evidence="10">
    <location>
        <begin position="61"/>
        <end position="71"/>
    </location>
</feature>
<dbReference type="NCBIfam" id="TIGR01352">
    <property type="entry name" value="tonB_Cterm"/>
    <property type="match status" value="1"/>
</dbReference>
<accession>A0A3B0VV19</accession>
<feature type="domain" description="TonB C-terminal" evidence="12">
    <location>
        <begin position="119"/>
        <end position="210"/>
    </location>
</feature>
<gene>
    <name evidence="13" type="ORF">MNBD_GAMMA02-317</name>
</gene>
<evidence type="ECO:0000256" key="6">
    <source>
        <dbReference type="ARBA" id="ARBA00022692"/>
    </source>
</evidence>
<keyword evidence="3" id="KW-0813">Transport</keyword>
<dbReference type="PANTHER" id="PTHR33446">
    <property type="entry name" value="PROTEIN TONB-RELATED"/>
    <property type="match status" value="1"/>
</dbReference>
<keyword evidence="8 11" id="KW-1133">Transmembrane helix</keyword>
<evidence type="ECO:0000256" key="10">
    <source>
        <dbReference type="SAM" id="MobiDB-lite"/>
    </source>
</evidence>
<keyword evidence="6 11" id="KW-0812">Transmembrane</keyword>
<evidence type="ECO:0000256" key="5">
    <source>
        <dbReference type="ARBA" id="ARBA00022519"/>
    </source>
</evidence>
<dbReference type="GO" id="GO:0055085">
    <property type="term" value="P:transmembrane transport"/>
    <property type="evidence" value="ECO:0007669"/>
    <property type="project" value="InterPro"/>
</dbReference>
<dbReference type="PANTHER" id="PTHR33446:SF14">
    <property type="entry name" value="PROTEIN TONB"/>
    <property type="match status" value="1"/>
</dbReference>
<feature type="region of interest" description="Disordered" evidence="10">
    <location>
        <begin position="54"/>
        <end position="83"/>
    </location>
</feature>
<dbReference type="PRINTS" id="PR01374">
    <property type="entry name" value="TONBPROTEIN"/>
</dbReference>
<keyword evidence="7" id="KW-0653">Protein transport</keyword>
<dbReference type="InterPro" id="IPR037682">
    <property type="entry name" value="TonB_C"/>
</dbReference>
<dbReference type="InterPro" id="IPR003538">
    <property type="entry name" value="TonB"/>
</dbReference>
<evidence type="ECO:0000313" key="13">
    <source>
        <dbReference type="EMBL" id="VAW43993.1"/>
    </source>
</evidence>
<evidence type="ECO:0000256" key="9">
    <source>
        <dbReference type="ARBA" id="ARBA00023136"/>
    </source>
</evidence>
<keyword evidence="4" id="KW-1003">Cell membrane</keyword>